<evidence type="ECO:0000256" key="1">
    <source>
        <dbReference type="SAM" id="SignalP"/>
    </source>
</evidence>
<dbReference type="RefSeq" id="WP_087287783.1">
    <property type="nucleotide sequence ID" value="NZ_NFJD01000002.1"/>
</dbReference>
<feature type="signal peptide" evidence="1">
    <location>
        <begin position="1"/>
        <end position="20"/>
    </location>
</feature>
<comment type="caution">
    <text evidence="2">The sequence shown here is derived from an EMBL/GenBank/DDBJ whole genome shotgun (WGS) entry which is preliminary data.</text>
</comment>
<dbReference type="AlphaFoldDB" id="A0A1Y4DD89"/>
<dbReference type="OrthoDB" id="2317079at2"/>
<reference evidence="3" key="1">
    <citation type="submission" date="2017-04" db="EMBL/GenBank/DDBJ databases">
        <title>Function of individual gut microbiota members based on whole genome sequencing of pure cultures obtained from chicken caecum.</title>
        <authorList>
            <person name="Medvecky M."/>
            <person name="Cejkova D."/>
            <person name="Polansky O."/>
            <person name="Karasova D."/>
            <person name="Kubasova T."/>
            <person name="Cizek A."/>
            <person name="Rychlik I."/>
        </authorList>
    </citation>
    <scope>NUCLEOTIDE SEQUENCE [LARGE SCALE GENOMIC DNA]</scope>
    <source>
        <strain evidence="3">An273</strain>
    </source>
</reference>
<dbReference type="EMBL" id="NFJD01000002">
    <property type="protein sequence ID" value="OUO56835.1"/>
    <property type="molecule type" value="Genomic_DNA"/>
</dbReference>
<evidence type="ECO:0008006" key="4">
    <source>
        <dbReference type="Google" id="ProtNLM"/>
    </source>
</evidence>
<dbReference type="Proteomes" id="UP000196368">
    <property type="component" value="Unassembled WGS sequence"/>
</dbReference>
<keyword evidence="1" id="KW-0732">Signal</keyword>
<name>A0A1Y4DD89_9BACT</name>
<proteinExistence type="predicted"/>
<sequence>MKKIFVLLLFCLCACMPAHAWVFLQSVQENKNTSVLLPKIINRQAHIRVCMDLLDQNSRPSSNPSTANENSDTYQKIRPIIESSYQMWMDTLRNTIQSSGRSAEFADVLSLLPKKKLTFEFINPDLSPCVDDKAQDLYVRVVPGVQAPGAAAYVRVHNNLVAMTLDKWDVYSPEELRGHVLHEIGHTFGLGDMYQSSAKKSYNSRTYTTADIQPLWETAACMNDSCNGYTKRVPYSETQAVWDEARGGFRSISKSRYKTVFVENSAEKLTCDDMDGLVNLLDYYFPEKMSKRRTEGWLSFCRDKNLAYAYSLPFTVTPEEKAAFAQFVKKGRLGLSPLIGKTEFLANYTKNIVNGTAPTGYSLRRKQLQQQAKQELSQAVVGNQKPAAAAPTVPDECPVCHKPLRGTDAIRLCDRDSKRRIRGGCVYLHRGCKGNLGNPDALKSFLKTVDPKYVGHSEKTRVAF</sequence>
<dbReference type="SUPFAM" id="SSF55486">
    <property type="entry name" value="Metalloproteases ('zincins'), catalytic domain"/>
    <property type="match status" value="1"/>
</dbReference>
<protein>
    <recommendedName>
        <fullName evidence="4">Peptidase M43 pregnancy-associated plasma-A domain-containing protein</fullName>
    </recommendedName>
</protein>
<organism evidence="2 3">
    <name type="scientific">Candidatus Avelusimicrobium gallicola</name>
    <dbReference type="NCBI Taxonomy" id="2562704"/>
    <lineage>
        <taxon>Bacteria</taxon>
        <taxon>Pseudomonadati</taxon>
        <taxon>Elusimicrobiota</taxon>
        <taxon>Elusimicrobia</taxon>
        <taxon>Elusimicrobiales</taxon>
        <taxon>Elusimicrobiaceae</taxon>
        <taxon>Candidatus Avelusimicrobium</taxon>
    </lineage>
</organism>
<accession>A0A1Y4DD89</accession>
<feature type="chain" id="PRO_5012938049" description="Peptidase M43 pregnancy-associated plasma-A domain-containing protein" evidence="1">
    <location>
        <begin position="21"/>
        <end position="464"/>
    </location>
</feature>
<evidence type="ECO:0000313" key="3">
    <source>
        <dbReference type="Proteomes" id="UP000196368"/>
    </source>
</evidence>
<keyword evidence="3" id="KW-1185">Reference proteome</keyword>
<gene>
    <name evidence="2" type="ORF">B5F75_03035</name>
</gene>
<evidence type="ECO:0000313" key="2">
    <source>
        <dbReference type="EMBL" id="OUO56835.1"/>
    </source>
</evidence>